<dbReference type="Proteomes" id="UP001553715">
    <property type="component" value="Unassembled WGS sequence"/>
</dbReference>
<comment type="caution">
    <text evidence="5">The sequence shown here is derived from an EMBL/GenBank/DDBJ whole genome shotgun (WGS) entry which is preliminary data.</text>
</comment>
<feature type="domain" description="Probable ATP-binding protein BrxC 4th six-stranded beta-sheet" evidence="4">
    <location>
        <begin position="554"/>
        <end position="731"/>
    </location>
</feature>
<feature type="domain" description="Probable ATP-binding protein BrxC alpha-helical" evidence="3">
    <location>
        <begin position="866"/>
        <end position="983"/>
    </location>
</feature>
<evidence type="ECO:0000313" key="5">
    <source>
        <dbReference type="EMBL" id="MEW1975433.1"/>
    </source>
</evidence>
<evidence type="ECO:0000256" key="1">
    <source>
        <dbReference type="SAM" id="Coils"/>
    </source>
</evidence>
<proteinExistence type="predicted"/>
<evidence type="ECO:0000259" key="2">
    <source>
        <dbReference type="Pfam" id="PF25791"/>
    </source>
</evidence>
<dbReference type="EMBL" id="JBFBMH010000013">
    <property type="protein sequence ID" value="MEW1975433.1"/>
    <property type="molecule type" value="Genomic_DNA"/>
</dbReference>
<accession>A0ABV3LHV5</accession>
<keyword evidence="6" id="KW-1185">Reference proteome</keyword>
<dbReference type="InterPro" id="IPR047679">
    <property type="entry name" value="BREX_BrxC"/>
</dbReference>
<protein>
    <submittedName>
        <fullName evidence="5">BREX system P-loop protein BrxC</fullName>
    </submittedName>
</protein>
<dbReference type="RefSeq" id="WP_366232937.1">
    <property type="nucleotide sequence ID" value="NZ_JBFBMH010000013.1"/>
</dbReference>
<evidence type="ECO:0000259" key="3">
    <source>
        <dbReference type="Pfam" id="PF25792"/>
    </source>
</evidence>
<dbReference type="NCBIfam" id="NF033441">
    <property type="entry name" value="BREX_BrxC"/>
    <property type="match status" value="1"/>
</dbReference>
<dbReference type="SUPFAM" id="SSF52540">
    <property type="entry name" value="P-loop containing nucleoside triphosphate hydrolases"/>
    <property type="match status" value="1"/>
</dbReference>
<sequence>MILNEIFEKDVQRPIEGVIKADDAEHLSTEVDEYVLTNEAAGEITDLLAAYTNYTNGNGVWISGFFGSGKSHMLKMLAHLLGDVDGQDFPREQVSQAFRAKSEDAFLTGSLSKAEKIPASSLLFNIAQKATVIAKDQSDALLKVFVKVFDEFRGYFGNQGHVARLERDLDRSGHYLAFQDAFVRLTGKPWLQERKNYIIQGRNIDRAYAEVVGGDAPTDILKQYSNDYSVSIEDFAQEVADWLEDQPAAFRLNFFVDEVGQFIGDDARMMLDLQTIAESLNTKAQGRSWVFVTSQEDMDKIIGDMTKRQAQDFSRIQARFKTRVKLTSQDVEEVIRKRLLEKNDHGAFTLKGIYAAESANFKTLFGFADGSKSYKNYANEDLFVGTYPFVSYQFPLFQQAIEGLSAHNAFEGRNSSVGERSMLGVVQEVAKELGHVEVGSLASFDHMFAGIRSSLKGAPQRQVQLAEQNLDSPLAVRLLKALFLVKYVDGFKAMVRNLTVLVYNRFGLDLPALQEQVREALALLEQQTYVQRSGDTYAYLTNEEQDIEKEIKNIEVDGSEVSDRLFQLLHVHVMKQQTKFRYGKTNQDFPLGYVLDDVPKGQPKDLTLHFITPANPNISLSSPHDLTNVRLQGAGKAELRVVLAADVRLLTDLALLLKTAKYVKQKQGSAITDSVKRILDQKTQESASREKELAERIRVAVGQATLIHDTVEVPSSSSVSETRVADGLNVLVAKTFPQLDLLGGKMFPEADVVKYVQSEDSSLSIVGGELEIPADEVYKMGVLAKDKLGEQVTVKKIVDQFQSRPYGWDYGSTLCAIAHLYGTGKITVELDNVLRKRTEVPQDLRTAPRHATLIVRKQAVFNPAKVKAFSDFVKEFFDEANPPKDPMELAHFGAERLNAKLDQLKVVVATSRYPFIAALQKPIDQLDAVVGRAPTWYVSEFSGGDELIDVKNDVIVPIDQFLNGPQVTTYIAAQRFLAASAANLGYLPAGAAAPAEILLADPAIFRSNKANQLKKAVDELEEELGALIAKEGAKAVAAILSSREALERTEEFELATSEAQQRAIDEVDAYVAIVEQQASIAELRLVPGNFANSVFPGLLQQLSAAKPVTVVEPVHLDGGHGGAQDSAQPQPAREFVPVAQFSVDTGKAVLASRSDVDQYVEALRSILFAAIDEGKRIIR</sequence>
<name>A0ABV3LHV5_9MICO</name>
<evidence type="ECO:0000259" key="4">
    <source>
        <dbReference type="Pfam" id="PF25796"/>
    </source>
</evidence>
<dbReference type="InterPro" id="IPR027417">
    <property type="entry name" value="P-loop_NTPase"/>
</dbReference>
<dbReference type="InterPro" id="IPR058036">
    <property type="entry name" value="BREX_BrxC_4th"/>
</dbReference>
<dbReference type="Pfam" id="PF25791">
    <property type="entry name" value="WHD_BREX_BrxC"/>
    <property type="match status" value="1"/>
</dbReference>
<gene>
    <name evidence="5" type="primary">brxC</name>
    <name evidence="5" type="ORF">AB0301_10210</name>
</gene>
<organism evidence="5 6">
    <name type="scientific">Microbacterium profundi</name>
    <dbReference type="NCBI Taxonomy" id="450380"/>
    <lineage>
        <taxon>Bacteria</taxon>
        <taxon>Bacillati</taxon>
        <taxon>Actinomycetota</taxon>
        <taxon>Actinomycetes</taxon>
        <taxon>Micrococcales</taxon>
        <taxon>Microbacteriaceae</taxon>
        <taxon>Microbacterium</taxon>
    </lineage>
</organism>
<reference evidence="5 6" key="1">
    <citation type="submission" date="2024-06" db="EMBL/GenBank/DDBJ databases">
        <title>The Natural Products Discovery Center: Release of the First 8490 Sequenced Strains for Exploring Actinobacteria Biosynthetic Diversity.</title>
        <authorList>
            <person name="Kalkreuter E."/>
            <person name="Kautsar S.A."/>
            <person name="Yang D."/>
            <person name="Bader C.D."/>
            <person name="Teijaro C.N."/>
            <person name="Fluegel L."/>
            <person name="Davis C.M."/>
            <person name="Simpson J.R."/>
            <person name="Lauterbach L."/>
            <person name="Steele A.D."/>
            <person name="Gui C."/>
            <person name="Meng S."/>
            <person name="Li G."/>
            <person name="Viehrig K."/>
            <person name="Ye F."/>
            <person name="Su P."/>
            <person name="Kiefer A.F."/>
            <person name="Nichols A."/>
            <person name="Cepeda A.J."/>
            <person name="Yan W."/>
            <person name="Fan B."/>
            <person name="Jiang Y."/>
            <person name="Adhikari A."/>
            <person name="Zheng C.-J."/>
            <person name="Schuster L."/>
            <person name="Cowan T.M."/>
            <person name="Smanski M.J."/>
            <person name="Chevrette M.G."/>
            <person name="De Carvalho L.P.S."/>
            <person name="Shen B."/>
        </authorList>
    </citation>
    <scope>NUCLEOTIDE SEQUENCE [LARGE SCALE GENOMIC DNA]</scope>
    <source>
        <strain evidence="5 6">NPDC077434</strain>
    </source>
</reference>
<dbReference type="InterPro" id="IPR058038">
    <property type="entry name" value="BREX_BrxC_wHTH"/>
</dbReference>
<evidence type="ECO:0000313" key="6">
    <source>
        <dbReference type="Proteomes" id="UP001553715"/>
    </source>
</evidence>
<feature type="domain" description="Probable ATP-binding protein BrxC winged helix-turn-helix" evidence="2">
    <location>
        <begin position="787"/>
        <end position="832"/>
    </location>
</feature>
<dbReference type="Pfam" id="PF25792">
    <property type="entry name" value="BREX_BrxC_helical"/>
    <property type="match status" value="1"/>
</dbReference>
<dbReference type="Pfam" id="PF25796">
    <property type="entry name" value="BREX_BrxC_4th"/>
    <property type="match status" value="1"/>
</dbReference>
<dbReference type="InterPro" id="IPR058037">
    <property type="entry name" value="BREX_BrxC_helical"/>
</dbReference>
<keyword evidence="1" id="KW-0175">Coiled coil</keyword>
<feature type="coiled-coil region" evidence="1">
    <location>
        <begin position="1003"/>
        <end position="1030"/>
    </location>
</feature>